<dbReference type="EMBL" id="BAAAQD010000001">
    <property type="protein sequence ID" value="GAA1501466.1"/>
    <property type="molecule type" value="Genomic_DNA"/>
</dbReference>
<dbReference type="SUPFAM" id="SSF46894">
    <property type="entry name" value="C-terminal effector domain of the bipartite response regulators"/>
    <property type="match status" value="1"/>
</dbReference>
<feature type="region of interest" description="Disordered" evidence="4">
    <location>
        <begin position="1"/>
        <end position="29"/>
    </location>
</feature>
<feature type="domain" description="HTH luxR-type" evidence="5">
    <location>
        <begin position="314"/>
        <end position="379"/>
    </location>
</feature>
<evidence type="ECO:0000256" key="1">
    <source>
        <dbReference type="ARBA" id="ARBA00023015"/>
    </source>
</evidence>
<sequence>MTRTVGTRRRAAHPQNSGVPAAGLGTSVESMPETAQERTRRAVLRLSHLGLDLTAYRTRLDAVLRAAVGWDLAAWSTTDPATLLFTSCVLVGRDEDHALEQRLFDLEFGEPDVNTFAALFADGTVAAGLHESTGGDLARSPRWRGLLAGVGVSDELRAVFTDRGECWGTLVAYRLGGPPFTTADAQLLATLAPVIGDGLRRCLLSAAADAPPGLPEPPGVLVIDAAGAITGRSAAAERWLAEMDGPDALPSAVRSVAAMARAAGAGTDGATPAQGRLPRRGGGWLLLHASLLGGDAGQVAVVIEPARQTHLADVLVRAYALTGRERQVTELVLQGRSNAQIARALGIGVHTVGDHLKSVMSKLAVSSRTDLVAELFGRHYLPARLSGSLPSPYGWYLPPA</sequence>
<dbReference type="Gene3D" id="1.10.10.10">
    <property type="entry name" value="Winged helix-like DNA-binding domain superfamily/Winged helix DNA-binding domain"/>
    <property type="match status" value="1"/>
</dbReference>
<dbReference type="PROSITE" id="PS50043">
    <property type="entry name" value="HTH_LUXR_2"/>
    <property type="match status" value="1"/>
</dbReference>
<dbReference type="Pfam" id="PF00196">
    <property type="entry name" value="GerE"/>
    <property type="match status" value="1"/>
</dbReference>
<dbReference type="PROSITE" id="PS00622">
    <property type="entry name" value="HTH_LUXR_1"/>
    <property type="match status" value="1"/>
</dbReference>
<keyword evidence="2" id="KW-0238">DNA-binding</keyword>
<organism evidence="6 7">
    <name type="scientific">Dactylosporangium maewongense</name>
    <dbReference type="NCBI Taxonomy" id="634393"/>
    <lineage>
        <taxon>Bacteria</taxon>
        <taxon>Bacillati</taxon>
        <taxon>Actinomycetota</taxon>
        <taxon>Actinomycetes</taxon>
        <taxon>Micromonosporales</taxon>
        <taxon>Micromonosporaceae</taxon>
        <taxon>Dactylosporangium</taxon>
    </lineage>
</organism>
<dbReference type="PANTHER" id="PTHR44688">
    <property type="entry name" value="DNA-BINDING TRANSCRIPTIONAL ACTIVATOR DEVR_DOSR"/>
    <property type="match status" value="1"/>
</dbReference>
<evidence type="ECO:0000256" key="2">
    <source>
        <dbReference type="ARBA" id="ARBA00023125"/>
    </source>
</evidence>
<evidence type="ECO:0000256" key="3">
    <source>
        <dbReference type="ARBA" id="ARBA00023163"/>
    </source>
</evidence>
<proteinExistence type="predicted"/>
<name>A0ABN1ZNQ0_9ACTN</name>
<accession>A0ABN1ZNQ0</accession>
<evidence type="ECO:0000313" key="6">
    <source>
        <dbReference type="EMBL" id="GAA1501466.1"/>
    </source>
</evidence>
<protein>
    <submittedName>
        <fullName evidence="6">LuxR C-terminal-related transcriptional regulator</fullName>
    </submittedName>
</protein>
<dbReference type="InterPro" id="IPR000792">
    <property type="entry name" value="Tscrpt_reg_LuxR_C"/>
</dbReference>
<comment type="caution">
    <text evidence="6">The sequence shown here is derived from an EMBL/GenBank/DDBJ whole genome shotgun (WGS) entry which is preliminary data.</text>
</comment>
<dbReference type="PRINTS" id="PR00038">
    <property type="entry name" value="HTHLUXR"/>
</dbReference>
<keyword evidence="1" id="KW-0805">Transcription regulation</keyword>
<gene>
    <name evidence="6" type="ORF">GCM10009827_011030</name>
</gene>
<feature type="compositionally biased region" description="Basic residues" evidence="4">
    <location>
        <begin position="1"/>
        <end position="12"/>
    </location>
</feature>
<evidence type="ECO:0000256" key="4">
    <source>
        <dbReference type="SAM" id="MobiDB-lite"/>
    </source>
</evidence>
<keyword evidence="7" id="KW-1185">Reference proteome</keyword>
<dbReference type="SMART" id="SM00421">
    <property type="entry name" value="HTH_LUXR"/>
    <property type="match status" value="1"/>
</dbReference>
<evidence type="ECO:0000313" key="7">
    <source>
        <dbReference type="Proteomes" id="UP001501470"/>
    </source>
</evidence>
<reference evidence="6 7" key="1">
    <citation type="journal article" date="2019" name="Int. J. Syst. Evol. Microbiol.">
        <title>The Global Catalogue of Microorganisms (GCM) 10K type strain sequencing project: providing services to taxonomists for standard genome sequencing and annotation.</title>
        <authorList>
            <consortium name="The Broad Institute Genomics Platform"/>
            <consortium name="The Broad Institute Genome Sequencing Center for Infectious Disease"/>
            <person name="Wu L."/>
            <person name="Ma J."/>
        </authorList>
    </citation>
    <scope>NUCLEOTIDE SEQUENCE [LARGE SCALE GENOMIC DNA]</scope>
    <source>
        <strain evidence="6 7">JCM 15933</strain>
    </source>
</reference>
<evidence type="ECO:0000259" key="5">
    <source>
        <dbReference type="PROSITE" id="PS50043"/>
    </source>
</evidence>
<dbReference type="InterPro" id="IPR036388">
    <property type="entry name" value="WH-like_DNA-bd_sf"/>
</dbReference>
<keyword evidence="3" id="KW-0804">Transcription</keyword>
<dbReference type="Proteomes" id="UP001501470">
    <property type="component" value="Unassembled WGS sequence"/>
</dbReference>
<dbReference type="CDD" id="cd06170">
    <property type="entry name" value="LuxR_C_like"/>
    <property type="match status" value="1"/>
</dbReference>
<dbReference type="InterPro" id="IPR016032">
    <property type="entry name" value="Sig_transdc_resp-reg_C-effctor"/>
</dbReference>
<dbReference type="SUPFAM" id="SSF55781">
    <property type="entry name" value="GAF domain-like"/>
    <property type="match status" value="1"/>
</dbReference>
<dbReference type="PANTHER" id="PTHR44688:SF16">
    <property type="entry name" value="DNA-BINDING TRANSCRIPTIONAL ACTIVATOR DEVR_DOSR"/>
    <property type="match status" value="1"/>
</dbReference>